<dbReference type="EMBL" id="LAZR01000313">
    <property type="protein sequence ID" value="KKN75268.1"/>
    <property type="molecule type" value="Genomic_DNA"/>
</dbReference>
<evidence type="ECO:0000313" key="1">
    <source>
        <dbReference type="EMBL" id="KKN75268.1"/>
    </source>
</evidence>
<name>A0A0F9WAW9_9ZZZZ</name>
<accession>A0A0F9WAW9</accession>
<proteinExistence type="predicted"/>
<reference evidence="1" key="1">
    <citation type="journal article" date="2015" name="Nature">
        <title>Complex archaea that bridge the gap between prokaryotes and eukaryotes.</title>
        <authorList>
            <person name="Spang A."/>
            <person name="Saw J.H."/>
            <person name="Jorgensen S.L."/>
            <person name="Zaremba-Niedzwiedzka K."/>
            <person name="Martijn J."/>
            <person name="Lind A.E."/>
            <person name="van Eijk R."/>
            <person name="Schleper C."/>
            <person name="Guy L."/>
            <person name="Ettema T.J."/>
        </authorList>
    </citation>
    <scope>NUCLEOTIDE SEQUENCE</scope>
</reference>
<dbReference type="AlphaFoldDB" id="A0A0F9WAW9"/>
<comment type="caution">
    <text evidence="1">The sequence shown here is derived from an EMBL/GenBank/DDBJ whole genome shotgun (WGS) entry which is preliminary data.</text>
</comment>
<gene>
    <name evidence="1" type="ORF">LCGC14_0382670</name>
</gene>
<organism evidence="1">
    <name type="scientific">marine sediment metagenome</name>
    <dbReference type="NCBI Taxonomy" id="412755"/>
    <lineage>
        <taxon>unclassified sequences</taxon>
        <taxon>metagenomes</taxon>
        <taxon>ecological metagenomes</taxon>
    </lineage>
</organism>
<protein>
    <submittedName>
        <fullName evidence="1">Uncharacterized protein</fullName>
    </submittedName>
</protein>
<sequence length="73" mass="7990">MGRTPDCICAKGQEPWCHVCTVAIAIQMRGEHPDTLSVSMLQRRMPKLDGHVAAILVEATKRIGTRANGVYVT</sequence>